<reference evidence="1 2" key="1">
    <citation type="journal article" date="2015" name="Nature">
        <title>rRNA introns, odd ribosomes, and small enigmatic genomes across a large radiation of phyla.</title>
        <authorList>
            <person name="Brown C.T."/>
            <person name="Hug L.A."/>
            <person name="Thomas B.C."/>
            <person name="Sharon I."/>
            <person name="Castelle C.J."/>
            <person name="Singh A."/>
            <person name="Wilkins M.J."/>
            <person name="Williams K.H."/>
            <person name="Banfield J.F."/>
        </authorList>
    </citation>
    <scope>NUCLEOTIDE SEQUENCE [LARGE SCALE GENOMIC DNA]</scope>
</reference>
<proteinExistence type="predicted"/>
<evidence type="ECO:0000313" key="1">
    <source>
        <dbReference type="EMBL" id="KKU61822.1"/>
    </source>
</evidence>
<gene>
    <name evidence="1" type="ORF">UX85_C0001G0036</name>
</gene>
<accession>A0A0G1RXI2</accession>
<organism evidence="1 2">
    <name type="scientific">Candidatus Beckwithbacteria bacterium GW2011_GWB1_47_15</name>
    <dbReference type="NCBI Taxonomy" id="1618371"/>
    <lineage>
        <taxon>Bacteria</taxon>
        <taxon>Candidatus Beckwithiibacteriota</taxon>
    </lineage>
</organism>
<evidence type="ECO:0000313" key="2">
    <source>
        <dbReference type="Proteomes" id="UP000033860"/>
    </source>
</evidence>
<dbReference type="EMBL" id="LCNT01000001">
    <property type="protein sequence ID" value="KKU61822.1"/>
    <property type="molecule type" value="Genomic_DNA"/>
</dbReference>
<name>A0A0G1RXI2_9BACT</name>
<dbReference type="AlphaFoldDB" id="A0A0G1RXI2"/>
<comment type="caution">
    <text evidence="1">The sequence shown here is derived from an EMBL/GenBank/DDBJ whole genome shotgun (WGS) entry which is preliminary data.</text>
</comment>
<sequence>MLKLSRLHQIILSALATAILFLLALAILGISLFSANREQAGQIEEINFTAPEPEAGFETSAVQ</sequence>
<protein>
    <submittedName>
        <fullName evidence="1">Uncharacterized protein</fullName>
    </submittedName>
</protein>
<dbReference type="Proteomes" id="UP000033860">
    <property type="component" value="Unassembled WGS sequence"/>
</dbReference>